<dbReference type="Proteomes" id="UP001165289">
    <property type="component" value="Unassembled WGS sequence"/>
</dbReference>
<comment type="caution">
    <text evidence="2">The sequence shown here is derived from an EMBL/GenBank/DDBJ whole genome shotgun (WGS) entry which is preliminary data.</text>
</comment>
<feature type="transmembrane region" description="Helical" evidence="1">
    <location>
        <begin position="213"/>
        <end position="234"/>
    </location>
</feature>
<reference evidence="2 3" key="1">
    <citation type="journal article" date="2023" name="BMC Biol.">
        <title>The compact genome of the sponge Oopsacas minuta (Hexactinellida) is lacking key metazoan core genes.</title>
        <authorList>
            <person name="Santini S."/>
            <person name="Schenkelaars Q."/>
            <person name="Jourda C."/>
            <person name="Duchesne M."/>
            <person name="Belahbib H."/>
            <person name="Rocher C."/>
            <person name="Selva M."/>
            <person name="Riesgo A."/>
            <person name="Vervoort M."/>
            <person name="Leys S.P."/>
            <person name="Kodjabachian L."/>
            <person name="Le Bivic A."/>
            <person name="Borchiellini C."/>
            <person name="Claverie J.M."/>
            <person name="Renard E."/>
        </authorList>
    </citation>
    <scope>NUCLEOTIDE SEQUENCE [LARGE SCALE GENOMIC DNA]</scope>
    <source>
        <strain evidence="2">SPO-2</strain>
    </source>
</reference>
<evidence type="ECO:0000256" key="1">
    <source>
        <dbReference type="SAM" id="Phobius"/>
    </source>
</evidence>
<proteinExistence type="predicted"/>
<keyword evidence="1" id="KW-0812">Transmembrane</keyword>
<sequence>MKSAARNISDDESGYICEQYYYHYQTEIRKYIFLLMINFMELFGAVSYYTQMVLQTYKYDSKQIANSSIEVHVVNCANVNSTVLRDNQIRSSAIPSVTIFRAFGNVADMFVAGLGVCLMSYLITRMKNGSIPNNIKITRFIIILLVTSIVIILTSYFTFYIILSGVIFLPVLTINLLLFIKYVNKFKEALLQIAFERLSQHGSNKIEMKQYRYFTYNMYCICIGFSLITISAYSANIPRFILSGVFFGHCYFPFNLVFPSKMKLPFSDQFMNYIDLIVTYIPSIEHITAFCGVVILISPFLFITFYTWIVILYLKTRRKSDLQFRYHVNSNNEESMLKENLLKK</sequence>
<dbReference type="EMBL" id="JAKMXF010000348">
    <property type="protein sequence ID" value="KAI6646978.1"/>
    <property type="molecule type" value="Genomic_DNA"/>
</dbReference>
<keyword evidence="1" id="KW-0472">Membrane</keyword>
<feature type="transmembrane region" description="Helical" evidence="1">
    <location>
        <begin position="135"/>
        <end position="153"/>
    </location>
</feature>
<feature type="transmembrane region" description="Helical" evidence="1">
    <location>
        <begin position="293"/>
        <end position="314"/>
    </location>
</feature>
<keyword evidence="3" id="KW-1185">Reference proteome</keyword>
<dbReference type="AlphaFoldDB" id="A0AAV7JDU4"/>
<feature type="transmembrane region" description="Helical" evidence="1">
    <location>
        <begin position="270"/>
        <end position="287"/>
    </location>
</feature>
<feature type="transmembrane region" description="Helical" evidence="1">
    <location>
        <begin position="31"/>
        <end position="50"/>
    </location>
</feature>
<name>A0AAV7JDU4_9METZ</name>
<feature type="transmembrane region" description="Helical" evidence="1">
    <location>
        <begin position="102"/>
        <end position="123"/>
    </location>
</feature>
<evidence type="ECO:0000313" key="2">
    <source>
        <dbReference type="EMBL" id="KAI6646978.1"/>
    </source>
</evidence>
<accession>A0AAV7JDU4</accession>
<protein>
    <submittedName>
        <fullName evidence="2">Uncharacterized protein</fullName>
    </submittedName>
</protein>
<evidence type="ECO:0000313" key="3">
    <source>
        <dbReference type="Proteomes" id="UP001165289"/>
    </source>
</evidence>
<gene>
    <name evidence="2" type="ORF">LOD99_8977</name>
</gene>
<keyword evidence="1" id="KW-1133">Transmembrane helix</keyword>
<feature type="transmembrane region" description="Helical" evidence="1">
    <location>
        <begin position="240"/>
        <end position="258"/>
    </location>
</feature>
<feature type="transmembrane region" description="Helical" evidence="1">
    <location>
        <begin position="159"/>
        <end position="180"/>
    </location>
</feature>
<organism evidence="2 3">
    <name type="scientific">Oopsacas minuta</name>
    <dbReference type="NCBI Taxonomy" id="111878"/>
    <lineage>
        <taxon>Eukaryota</taxon>
        <taxon>Metazoa</taxon>
        <taxon>Porifera</taxon>
        <taxon>Hexactinellida</taxon>
        <taxon>Hexasterophora</taxon>
        <taxon>Lyssacinosida</taxon>
        <taxon>Leucopsacidae</taxon>
        <taxon>Oopsacas</taxon>
    </lineage>
</organism>